<sequence length="214" mass="23979">MSEDENTPGSFRDSFEDEEEDQKLFETPPSVPTAHPMQNLFAGENVDDGSHEPSSSLFHRMLDLRNSTWNDMRAAGEQEVVRSPEKVKQSSDYLLLQPTLNENELSNANNFLSGSFIWNKKMRSFENIANEDSCQPLDLSIRGASWKSAVMSDSENSSCKKIQSDIFAGSPECSRSALNFSNNLKKQENRHVCGVCQKACSSSSNLSRHKHVHS</sequence>
<keyword evidence="5" id="KW-1185">Reference proteome</keyword>
<evidence type="ECO:0000256" key="2">
    <source>
        <dbReference type="SAM" id="MobiDB-lite"/>
    </source>
</evidence>
<dbReference type="EMBL" id="BPLQ01004198">
    <property type="protein sequence ID" value="GIY06308.1"/>
    <property type="molecule type" value="Genomic_DNA"/>
</dbReference>
<protein>
    <recommendedName>
        <fullName evidence="3">C2H2-type domain-containing protein</fullName>
    </recommendedName>
</protein>
<feature type="region of interest" description="Disordered" evidence="2">
    <location>
        <begin position="1"/>
        <end position="54"/>
    </location>
</feature>
<dbReference type="Proteomes" id="UP001054837">
    <property type="component" value="Unassembled WGS sequence"/>
</dbReference>
<dbReference type="PROSITE" id="PS00028">
    <property type="entry name" value="ZINC_FINGER_C2H2_1"/>
    <property type="match status" value="1"/>
</dbReference>
<accession>A0AAV4Q8F1</accession>
<evidence type="ECO:0000259" key="3">
    <source>
        <dbReference type="PROSITE" id="PS50157"/>
    </source>
</evidence>
<keyword evidence="1" id="KW-0862">Zinc</keyword>
<keyword evidence="1" id="KW-0863">Zinc-finger</keyword>
<keyword evidence="1" id="KW-0479">Metal-binding</keyword>
<evidence type="ECO:0000313" key="4">
    <source>
        <dbReference type="EMBL" id="GIY06308.1"/>
    </source>
</evidence>
<gene>
    <name evidence="4" type="ORF">CDAR_568991</name>
</gene>
<feature type="domain" description="C2H2-type" evidence="3">
    <location>
        <begin position="191"/>
        <end position="214"/>
    </location>
</feature>
<organism evidence="4 5">
    <name type="scientific">Caerostris darwini</name>
    <dbReference type="NCBI Taxonomy" id="1538125"/>
    <lineage>
        <taxon>Eukaryota</taxon>
        <taxon>Metazoa</taxon>
        <taxon>Ecdysozoa</taxon>
        <taxon>Arthropoda</taxon>
        <taxon>Chelicerata</taxon>
        <taxon>Arachnida</taxon>
        <taxon>Araneae</taxon>
        <taxon>Araneomorphae</taxon>
        <taxon>Entelegynae</taxon>
        <taxon>Araneoidea</taxon>
        <taxon>Araneidae</taxon>
        <taxon>Caerostris</taxon>
    </lineage>
</organism>
<proteinExistence type="predicted"/>
<evidence type="ECO:0000256" key="1">
    <source>
        <dbReference type="PROSITE-ProRule" id="PRU00042"/>
    </source>
</evidence>
<dbReference type="GO" id="GO:0008270">
    <property type="term" value="F:zinc ion binding"/>
    <property type="evidence" value="ECO:0007669"/>
    <property type="project" value="UniProtKB-KW"/>
</dbReference>
<dbReference type="InterPro" id="IPR013087">
    <property type="entry name" value="Znf_C2H2_type"/>
</dbReference>
<comment type="caution">
    <text evidence="4">The sequence shown here is derived from an EMBL/GenBank/DDBJ whole genome shotgun (WGS) entry which is preliminary data.</text>
</comment>
<reference evidence="4 5" key="1">
    <citation type="submission" date="2021-06" db="EMBL/GenBank/DDBJ databases">
        <title>Caerostris darwini draft genome.</title>
        <authorList>
            <person name="Kono N."/>
            <person name="Arakawa K."/>
        </authorList>
    </citation>
    <scope>NUCLEOTIDE SEQUENCE [LARGE SCALE GENOMIC DNA]</scope>
</reference>
<dbReference type="AlphaFoldDB" id="A0AAV4Q8F1"/>
<name>A0AAV4Q8F1_9ARAC</name>
<dbReference type="SUPFAM" id="SSF57667">
    <property type="entry name" value="beta-beta-alpha zinc fingers"/>
    <property type="match status" value="1"/>
</dbReference>
<evidence type="ECO:0000313" key="5">
    <source>
        <dbReference type="Proteomes" id="UP001054837"/>
    </source>
</evidence>
<dbReference type="InterPro" id="IPR036236">
    <property type="entry name" value="Znf_C2H2_sf"/>
</dbReference>
<dbReference type="PROSITE" id="PS50157">
    <property type="entry name" value="ZINC_FINGER_C2H2_2"/>
    <property type="match status" value="1"/>
</dbReference>